<keyword evidence="2" id="KW-1185">Reference proteome</keyword>
<proteinExistence type="predicted"/>
<dbReference type="EMBL" id="KL198050">
    <property type="protein sequence ID" value="KDQ12397.1"/>
    <property type="molecule type" value="Genomic_DNA"/>
</dbReference>
<protein>
    <submittedName>
        <fullName evidence="1">Uncharacterized protein</fullName>
    </submittedName>
</protein>
<dbReference type="AlphaFoldDB" id="A0A067MKL8"/>
<gene>
    <name evidence="1" type="ORF">BOTBODRAFT_176346</name>
</gene>
<dbReference type="InParanoid" id="A0A067MKL8"/>
<accession>A0A067MKL8</accession>
<organism evidence="1 2">
    <name type="scientific">Botryobasidium botryosum (strain FD-172 SS1)</name>
    <dbReference type="NCBI Taxonomy" id="930990"/>
    <lineage>
        <taxon>Eukaryota</taxon>
        <taxon>Fungi</taxon>
        <taxon>Dikarya</taxon>
        <taxon>Basidiomycota</taxon>
        <taxon>Agaricomycotina</taxon>
        <taxon>Agaricomycetes</taxon>
        <taxon>Cantharellales</taxon>
        <taxon>Botryobasidiaceae</taxon>
        <taxon>Botryobasidium</taxon>
    </lineage>
</organism>
<sequence>MIARKHNVNPTQCPWYFLPAQQNATQAFTTTLHDPSSSDEDLANTIHTILYSILAQNLDPEDFPDHKDHLTEPSDVPHPHPPLMLYTHSGLQSQQPTLDIALKLSYWVKAGHNHVFDWVQNITCIGSSIVSHSTLLPEVFWEPHSSTKFSYQGHSITTNNFITMVHSIMADVCTAFNTLWEGFNHTSIDLPENIVDHVTNDTPLTGSGLMPITAAAGTQISSFFTVSPPESSMPILMWMSFSRHPNAMSG</sequence>
<reference evidence="2" key="1">
    <citation type="journal article" date="2014" name="Proc. Natl. Acad. Sci. U.S.A.">
        <title>Extensive sampling of basidiomycete genomes demonstrates inadequacy of the white-rot/brown-rot paradigm for wood decay fungi.</title>
        <authorList>
            <person name="Riley R."/>
            <person name="Salamov A.A."/>
            <person name="Brown D.W."/>
            <person name="Nagy L.G."/>
            <person name="Floudas D."/>
            <person name="Held B.W."/>
            <person name="Levasseur A."/>
            <person name="Lombard V."/>
            <person name="Morin E."/>
            <person name="Otillar R."/>
            <person name="Lindquist E.A."/>
            <person name="Sun H."/>
            <person name="LaButti K.M."/>
            <person name="Schmutz J."/>
            <person name="Jabbour D."/>
            <person name="Luo H."/>
            <person name="Baker S.E."/>
            <person name="Pisabarro A.G."/>
            <person name="Walton J.D."/>
            <person name="Blanchette R.A."/>
            <person name="Henrissat B."/>
            <person name="Martin F."/>
            <person name="Cullen D."/>
            <person name="Hibbett D.S."/>
            <person name="Grigoriev I.V."/>
        </authorList>
    </citation>
    <scope>NUCLEOTIDE SEQUENCE [LARGE SCALE GENOMIC DNA]</scope>
    <source>
        <strain evidence="2">FD-172 SS1</strain>
    </source>
</reference>
<evidence type="ECO:0000313" key="1">
    <source>
        <dbReference type="EMBL" id="KDQ12397.1"/>
    </source>
</evidence>
<evidence type="ECO:0000313" key="2">
    <source>
        <dbReference type="Proteomes" id="UP000027195"/>
    </source>
</evidence>
<dbReference type="Proteomes" id="UP000027195">
    <property type="component" value="Unassembled WGS sequence"/>
</dbReference>
<name>A0A067MKL8_BOTB1</name>
<dbReference type="HOGENOM" id="CLU_1111226_0_0_1"/>